<protein>
    <submittedName>
        <fullName evidence="2">Flagellar protein FlhE</fullName>
    </submittedName>
</protein>
<dbReference type="Proteomes" id="UP000243063">
    <property type="component" value="Chromosome I"/>
</dbReference>
<sequence>MKRLGIVLLAALSLCSEPLLAAGAVSSWHASAASLRVAVAGRDTPSALLTPPAMARGRSLEQVRWQFQLPMATHLQAWLCHPQRCVELDSRSGVGRGLTRGLAGLDAGQPLHFRFHLAPGMPAVEVRDLQLFVHYR</sequence>
<evidence type="ECO:0000256" key="1">
    <source>
        <dbReference type="SAM" id="SignalP"/>
    </source>
</evidence>
<feature type="chain" id="PRO_5009273166" evidence="1">
    <location>
        <begin position="22"/>
        <end position="136"/>
    </location>
</feature>
<dbReference type="EMBL" id="LT629780">
    <property type="protein sequence ID" value="SDT96531.1"/>
    <property type="molecule type" value="Genomic_DNA"/>
</dbReference>
<keyword evidence="2" id="KW-0966">Cell projection</keyword>
<evidence type="ECO:0000313" key="3">
    <source>
        <dbReference type="Proteomes" id="UP000243063"/>
    </source>
</evidence>
<accession>A0A1H2EN60</accession>
<dbReference type="Pfam" id="PF06366">
    <property type="entry name" value="FlhE"/>
    <property type="match status" value="1"/>
</dbReference>
<gene>
    <name evidence="2" type="ORF">SAMN05216580_0725</name>
</gene>
<keyword evidence="2" id="KW-0282">Flagellum</keyword>
<name>A0A1H2EN60_9GAMM</name>
<dbReference type="InterPro" id="IPR009420">
    <property type="entry name" value="FlhE"/>
</dbReference>
<keyword evidence="2" id="KW-0969">Cilium</keyword>
<proteinExistence type="predicted"/>
<evidence type="ECO:0000313" key="2">
    <source>
        <dbReference type="EMBL" id="SDT96531.1"/>
    </source>
</evidence>
<keyword evidence="1" id="KW-0732">Signal</keyword>
<dbReference type="AlphaFoldDB" id="A0A1H2EN60"/>
<organism evidence="2 3">
    <name type="scientific">Geopseudomonas guangdongensis</name>
    <dbReference type="NCBI Taxonomy" id="1245526"/>
    <lineage>
        <taxon>Bacteria</taxon>
        <taxon>Pseudomonadati</taxon>
        <taxon>Pseudomonadota</taxon>
        <taxon>Gammaproteobacteria</taxon>
        <taxon>Pseudomonadales</taxon>
        <taxon>Pseudomonadaceae</taxon>
        <taxon>Geopseudomonas</taxon>
    </lineage>
</organism>
<dbReference type="STRING" id="1245526.SAMN05216580_0725"/>
<keyword evidence="3" id="KW-1185">Reference proteome</keyword>
<reference evidence="3" key="1">
    <citation type="submission" date="2016-10" db="EMBL/GenBank/DDBJ databases">
        <authorList>
            <person name="Varghese N."/>
            <person name="Submissions S."/>
        </authorList>
    </citation>
    <scope>NUCLEOTIDE SEQUENCE [LARGE SCALE GENOMIC DNA]</scope>
    <source>
        <strain evidence="3">CCTCC 2012022</strain>
    </source>
</reference>
<dbReference type="OrthoDB" id="7064581at2"/>
<feature type="signal peptide" evidence="1">
    <location>
        <begin position="1"/>
        <end position="21"/>
    </location>
</feature>
<dbReference type="RefSeq" id="WP_090212180.1">
    <property type="nucleotide sequence ID" value="NZ_LT629780.1"/>
</dbReference>